<dbReference type="AlphaFoldDB" id="A0AAI9V955"/>
<organism evidence="1 2">
    <name type="scientific">Colletotrichum cuscutae</name>
    <dbReference type="NCBI Taxonomy" id="1209917"/>
    <lineage>
        <taxon>Eukaryota</taxon>
        <taxon>Fungi</taxon>
        <taxon>Dikarya</taxon>
        <taxon>Ascomycota</taxon>
        <taxon>Pezizomycotina</taxon>
        <taxon>Sordariomycetes</taxon>
        <taxon>Hypocreomycetidae</taxon>
        <taxon>Glomerellales</taxon>
        <taxon>Glomerellaceae</taxon>
        <taxon>Colletotrichum</taxon>
        <taxon>Colletotrichum acutatum species complex</taxon>
    </lineage>
</organism>
<accession>A0AAI9V955</accession>
<dbReference type="Proteomes" id="UP001239213">
    <property type="component" value="Unassembled WGS sequence"/>
</dbReference>
<keyword evidence="2" id="KW-1185">Reference proteome</keyword>
<sequence>MQNPIGYPWTKYFAMKIWKDTFKDANKQIWLTYDYSKDSENQSRLQVGPMTRDWQTALQNEALMLKDHMQHGWKTVEYLHY</sequence>
<evidence type="ECO:0000313" key="1">
    <source>
        <dbReference type="EMBL" id="KAK1471551.1"/>
    </source>
</evidence>
<evidence type="ECO:0000313" key="2">
    <source>
        <dbReference type="Proteomes" id="UP001239213"/>
    </source>
</evidence>
<reference evidence="1" key="1">
    <citation type="submission" date="2016-11" db="EMBL/GenBank/DDBJ databases">
        <title>The genome sequence of Colletotrichum cuscutae.</title>
        <authorList>
            <person name="Baroncelli R."/>
        </authorList>
    </citation>
    <scope>NUCLEOTIDE SEQUENCE</scope>
    <source>
        <strain evidence="1">IMI 304802</strain>
    </source>
</reference>
<dbReference type="EMBL" id="MPDP01000201">
    <property type="protein sequence ID" value="KAK1471551.1"/>
    <property type="molecule type" value="Genomic_DNA"/>
</dbReference>
<gene>
    <name evidence="1" type="ORF">CCUS01_06034</name>
</gene>
<proteinExistence type="predicted"/>
<comment type="caution">
    <text evidence="1">The sequence shown here is derived from an EMBL/GenBank/DDBJ whole genome shotgun (WGS) entry which is preliminary data.</text>
</comment>
<protein>
    <submittedName>
        <fullName evidence="1">Uncharacterized protein</fullName>
    </submittedName>
</protein>
<name>A0AAI9V955_9PEZI</name>